<sequence>MLHAEIMRAAIEGARTFAQMDELSRQLWRGYGAGALSDGEAQGLAEHLRGRRSAIREGMRPLPILGLVVRRASLFPPRKIPRSLDRIASRDRRRLLACSGPLPPRLAARFTEGQRAVLRIVADAVAEAGLCDLCLDAIAARAGVCRRLAQSALRLAAGDELLTIEERRYPGRRNASNLVRIVSQDWQAWIKRGGKRKRTDLAPPEPYPTGCKALHTTEKSLFNPGKTEPRPVRNGLPESADRPGVPALPISGAVTPGADAYQTQVRLLKPSTGESVREGCGNQIGTPM</sequence>
<reference evidence="2 3" key="1">
    <citation type="submission" date="2024-06" db="EMBL/GenBank/DDBJ databases">
        <title>Genomic Encyclopedia of Type Strains, Phase IV (KMG-IV): sequencing the most valuable type-strain genomes for metagenomic binning, comparative biology and taxonomic classification.</title>
        <authorList>
            <person name="Goeker M."/>
        </authorList>
    </citation>
    <scope>NUCLEOTIDE SEQUENCE [LARGE SCALE GENOMIC DNA]</scope>
    <source>
        <strain evidence="2 3">DSM 21331</strain>
    </source>
</reference>
<evidence type="ECO:0000313" key="3">
    <source>
        <dbReference type="Proteomes" id="UP001549145"/>
    </source>
</evidence>
<dbReference type="RefSeq" id="WP_354466141.1">
    <property type="nucleotide sequence ID" value="NZ_JBEPMM010000021.1"/>
</dbReference>
<protein>
    <submittedName>
        <fullName evidence="2">Uncharacterized protein</fullName>
    </submittedName>
</protein>
<proteinExistence type="predicted"/>
<evidence type="ECO:0000313" key="2">
    <source>
        <dbReference type="EMBL" id="MET3695005.1"/>
    </source>
</evidence>
<dbReference type="EMBL" id="JBEPMM010000021">
    <property type="protein sequence ID" value="MET3695005.1"/>
    <property type="molecule type" value="Genomic_DNA"/>
</dbReference>
<evidence type="ECO:0000256" key="1">
    <source>
        <dbReference type="SAM" id="MobiDB-lite"/>
    </source>
</evidence>
<feature type="region of interest" description="Disordered" evidence="1">
    <location>
        <begin position="221"/>
        <end position="244"/>
    </location>
</feature>
<gene>
    <name evidence="2" type="ORF">ABID43_004570</name>
</gene>
<dbReference type="Proteomes" id="UP001549145">
    <property type="component" value="Unassembled WGS sequence"/>
</dbReference>
<accession>A0ABV2LAX7</accession>
<comment type="caution">
    <text evidence="2">The sequence shown here is derived from an EMBL/GenBank/DDBJ whole genome shotgun (WGS) entry which is preliminary data.</text>
</comment>
<keyword evidence="3" id="KW-1185">Reference proteome</keyword>
<name>A0ABV2LAX7_9HYPH</name>
<organism evidence="2 3">
    <name type="scientific">Methylobacterium goesingense</name>
    <dbReference type="NCBI Taxonomy" id="243690"/>
    <lineage>
        <taxon>Bacteria</taxon>
        <taxon>Pseudomonadati</taxon>
        <taxon>Pseudomonadota</taxon>
        <taxon>Alphaproteobacteria</taxon>
        <taxon>Hyphomicrobiales</taxon>
        <taxon>Methylobacteriaceae</taxon>
        <taxon>Methylobacterium</taxon>
    </lineage>
</organism>